<evidence type="ECO:0000313" key="5">
    <source>
        <dbReference type="EMBL" id="PUB11078.1"/>
    </source>
</evidence>
<evidence type="ECO:0000313" key="6">
    <source>
        <dbReference type="Proteomes" id="UP000244523"/>
    </source>
</evidence>
<evidence type="ECO:0000256" key="1">
    <source>
        <dbReference type="ARBA" id="ARBA00004196"/>
    </source>
</evidence>
<dbReference type="EMBL" id="QBUD01000015">
    <property type="protein sequence ID" value="PUB11078.1"/>
    <property type="molecule type" value="Genomic_DNA"/>
</dbReference>
<comment type="subcellular location">
    <subcellularLocation>
        <location evidence="1">Cell envelope</location>
    </subcellularLocation>
</comment>
<dbReference type="SUPFAM" id="SSF111369">
    <property type="entry name" value="HlyD-like secretion proteins"/>
    <property type="match status" value="2"/>
</dbReference>
<reference evidence="5 6" key="1">
    <citation type="submission" date="2018-04" db="EMBL/GenBank/DDBJ databases">
        <title>Genomic Encyclopedia of Archaeal and Bacterial Type Strains, Phase II (KMG-II): from individual species to whole genera.</title>
        <authorList>
            <person name="Goeker M."/>
        </authorList>
    </citation>
    <scope>NUCLEOTIDE SEQUENCE [LARGE SCALE GENOMIC DNA]</scope>
    <source>
        <strain evidence="5 6">DSM 29955</strain>
    </source>
</reference>
<feature type="domain" description="YbhG-like alpha-helical hairpin" evidence="4">
    <location>
        <begin position="63"/>
        <end position="189"/>
    </location>
</feature>
<sequence>MSFVCAIPIVSAFFASCIQELPLATGYVEGEYLLIAPVATAQVAQMTLRRGDEVAKGDILVQLEHRDAAIALAEAKAALSAAQARLANMSEGRRAEEIRVIEANLVSARAQAEEIAREEVRISSLVDRGVVPLAQLEEVQSRLEVANSHVSEVRASLAVARLPARAHEIDAAEAEVAQAKARVEAASWQLGQRTLYAPADGRVTEILRNVGEIAGPQAPVLSLLPDGAVLVRLFIPEAAVAGIEVGTKMRINCDGCGDGASATVNYIADEPEFTPPVIYSLENRQKLVFMVEARPDRGPNWGPDGGRSILKPGQIVDAVLHEPEP</sequence>
<keyword evidence="2 3" id="KW-0175">Coiled coil</keyword>
<dbReference type="InterPro" id="IPR050465">
    <property type="entry name" value="UPF0194_transport"/>
</dbReference>
<dbReference type="RefSeq" id="WP_108388208.1">
    <property type="nucleotide sequence ID" value="NZ_QBUD01000015.1"/>
</dbReference>
<keyword evidence="6" id="KW-1185">Reference proteome</keyword>
<name>A0A2T6K8M5_9RHOB</name>
<protein>
    <submittedName>
        <fullName evidence="5">HlyD family secretion protein</fullName>
    </submittedName>
</protein>
<evidence type="ECO:0000256" key="2">
    <source>
        <dbReference type="ARBA" id="ARBA00023054"/>
    </source>
</evidence>
<dbReference type="AlphaFoldDB" id="A0A2T6K8M5"/>
<dbReference type="GO" id="GO:0030313">
    <property type="term" value="C:cell envelope"/>
    <property type="evidence" value="ECO:0007669"/>
    <property type="project" value="UniProtKB-SubCell"/>
</dbReference>
<dbReference type="PANTHER" id="PTHR32347:SF23">
    <property type="entry name" value="BLL5650 PROTEIN"/>
    <property type="match status" value="1"/>
</dbReference>
<gene>
    <name evidence="5" type="ORF">C8N45_11562</name>
</gene>
<feature type="coiled-coil region" evidence="3">
    <location>
        <begin position="72"/>
        <end position="118"/>
    </location>
</feature>
<dbReference type="InterPro" id="IPR059052">
    <property type="entry name" value="HH_YbhG-like"/>
</dbReference>
<dbReference type="OrthoDB" id="9809385at2"/>
<accession>A0A2T6K8M5</accession>
<dbReference type="Pfam" id="PF25881">
    <property type="entry name" value="HH_YBHG"/>
    <property type="match status" value="1"/>
</dbReference>
<dbReference type="Proteomes" id="UP000244523">
    <property type="component" value="Unassembled WGS sequence"/>
</dbReference>
<dbReference type="Gene3D" id="2.40.50.100">
    <property type="match status" value="2"/>
</dbReference>
<organism evidence="5 6">
    <name type="scientific">Yoonia sediminilitoris</name>
    <dbReference type="NCBI Taxonomy" id="1286148"/>
    <lineage>
        <taxon>Bacteria</taxon>
        <taxon>Pseudomonadati</taxon>
        <taxon>Pseudomonadota</taxon>
        <taxon>Alphaproteobacteria</taxon>
        <taxon>Rhodobacterales</taxon>
        <taxon>Paracoccaceae</taxon>
        <taxon>Yoonia</taxon>
    </lineage>
</organism>
<dbReference type="Gene3D" id="1.10.287.470">
    <property type="entry name" value="Helix hairpin bin"/>
    <property type="match status" value="2"/>
</dbReference>
<evidence type="ECO:0000259" key="4">
    <source>
        <dbReference type="Pfam" id="PF25881"/>
    </source>
</evidence>
<proteinExistence type="predicted"/>
<evidence type="ECO:0000256" key="3">
    <source>
        <dbReference type="SAM" id="Coils"/>
    </source>
</evidence>
<dbReference type="PANTHER" id="PTHR32347">
    <property type="entry name" value="EFFLUX SYSTEM COMPONENT YKNX-RELATED"/>
    <property type="match status" value="1"/>
</dbReference>
<comment type="caution">
    <text evidence="5">The sequence shown here is derived from an EMBL/GenBank/DDBJ whole genome shotgun (WGS) entry which is preliminary data.</text>
</comment>